<accession>L9ZZL1</accession>
<dbReference type="PANTHER" id="PTHR37692:SF1">
    <property type="entry name" value="DUF420 DOMAIN-CONTAINING PROTEIN"/>
    <property type="match status" value="1"/>
</dbReference>
<feature type="transmembrane region" description="Helical" evidence="1">
    <location>
        <begin position="120"/>
        <end position="145"/>
    </location>
</feature>
<dbReference type="RefSeq" id="WP_006826188.1">
    <property type="nucleotide sequence ID" value="NZ_AOIL01000042.1"/>
</dbReference>
<protein>
    <recommendedName>
        <fullName evidence="4">DUF420 domain-containing protein</fullName>
    </recommendedName>
</protein>
<evidence type="ECO:0000256" key="1">
    <source>
        <dbReference type="SAM" id="Phobius"/>
    </source>
</evidence>
<dbReference type="PATRIC" id="fig|1230458.4.peg.2479"/>
<gene>
    <name evidence="2" type="ORF">C484_12306</name>
</gene>
<evidence type="ECO:0008006" key="4">
    <source>
        <dbReference type="Google" id="ProtNLM"/>
    </source>
</evidence>
<dbReference type="Proteomes" id="UP000011648">
    <property type="component" value="Unassembled WGS sequence"/>
</dbReference>
<dbReference type="PANTHER" id="PTHR37692">
    <property type="entry name" value="HYPOTHETICAL MEMBRANE SPANNING PROTEIN"/>
    <property type="match status" value="1"/>
</dbReference>
<keyword evidence="1" id="KW-0812">Transmembrane</keyword>
<evidence type="ECO:0000313" key="3">
    <source>
        <dbReference type="Proteomes" id="UP000011648"/>
    </source>
</evidence>
<dbReference type="OrthoDB" id="202206at2157"/>
<feature type="transmembrane region" description="Helical" evidence="1">
    <location>
        <begin position="166"/>
        <end position="188"/>
    </location>
</feature>
<dbReference type="EMBL" id="AOIL01000042">
    <property type="protein sequence ID" value="ELY91007.1"/>
    <property type="molecule type" value="Genomic_DNA"/>
</dbReference>
<organism evidence="2 3">
    <name type="scientific">Natrialba taiwanensis DSM 12281</name>
    <dbReference type="NCBI Taxonomy" id="1230458"/>
    <lineage>
        <taxon>Archaea</taxon>
        <taxon>Methanobacteriati</taxon>
        <taxon>Methanobacteriota</taxon>
        <taxon>Stenosarchaea group</taxon>
        <taxon>Halobacteria</taxon>
        <taxon>Halobacteriales</taxon>
        <taxon>Natrialbaceae</taxon>
        <taxon>Natrialba</taxon>
    </lineage>
</organism>
<feature type="transmembrane region" description="Helical" evidence="1">
    <location>
        <begin position="12"/>
        <end position="30"/>
    </location>
</feature>
<dbReference type="AlphaFoldDB" id="L9ZZL1"/>
<feature type="transmembrane region" description="Helical" evidence="1">
    <location>
        <begin position="83"/>
        <end position="100"/>
    </location>
</feature>
<name>L9ZZL1_9EURY</name>
<proteinExistence type="predicted"/>
<sequence length="189" mass="20579">MDTEFVPRERVRSLTAVLSVVSLVVVFSAAGGRVPQSAVPAAPAWILELIPHLNVALSATAIGTITIGWRAIRRGAVVTHRRAMLGSFALFVTFLGLYLYRLVATGGPASFPGPEQVYLYVYLPVLAIHIFLAVVCIPLLYYVLLLALSRPIAALRRTAHARVGRFAATLWLISFSLGIVVYLLGYVIY</sequence>
<dbReference type="InterPro" id="IPR007352">
    <property type="entry name" value="DUF420"/>
</dbReference>
<keyword evidence="1" id="KW-0472">Membrane</keyword>
<keyword evidence="3" id="KW-1185">Reference proteome</keyword>
<comment type="caution">
    <text evidence="2">The sequence shown here is derived from an EMBL/GenBank/DDBJ whole genome shotgun (WGS) entry which is preliminary data.</text>
</comment>
<dbReference type="Pfam" id="PF04238">
    <property type="entry name" value="DUF420"/>
    <property type="match status" value="1"/>
</dbReference>
<dbReference type="STRING" id="1230458.C484_12306"/>
<feature type="transmembrane region" description="Helical" evidence="1">
    <location>
        <begin position="50"/>
        <end position="71"/>
    </location>
</feature>
<keyword evidence="1" id="KW-1133">Transmembrane helix</keyword>
<evidence type="ECO:0000313" key="2">
    <source>
        <dbReference type="EMBL" id="ELY91007.1"/>
    </source>
</evidence>
<reference evidence="2 3" key="1">
    <citation type="journal article" date="2014" name="PLoS Genet.">
        <title>Phylogenetically driven sequencing of extremely halophilic archaea reveals strategies for static and dynamic osmo-response.</title>
        <authorList>
            <person name="Becker E.A."/>
            <person name="Seitzer P.M."/>
            <person name="Tritt A."/>
            <person name="Larsen D."/>
            <person name="Krusor M."/>
            <person name="Yao A.I."/>
            <person name="Wu D."/>
            <person name="Madern D."/>
            <person name="Eisen J.A."/>
            <person name="Darling A.E."/>
            <person name="Facciotti M.T."/>
        </authorList>
    </citation>
    <scope>NUCLEOTIDE SEQUENCE [LARGE SCALE GENOMIC DNA]</scope>
    <source>
        <strain evidence="2 3">DSM 12281</strain>
    </source>
</reference>